<dbReference type="InterPro" id="IPR036047">
    <property type="entry name" value="F-box-like_dom_sf"/>
</dbReference>
<dbReference type="AlphaFoldDB" id="A0AAV9JBT6"/>
<organism evidence="2 3">
    <name type="scientific">Oleoguttula mirabilis</name>
    <dbReference type="NCBI Taxonomy" id="1507867"/>
    <lineage>
        <taxon>Eukaryota</taxon>
        <taxon>Fungi</taxon>
        <taxon>Dikarya</taxon>
        <taxon>Ascomycota</taxon>
        <taxon>Pezizomycotina</taxon>
        <taxon>Dothideomycetes</taxon>
        <taxon>Dothideomycetidae</taxon>
        <taxon>Mycosphaerellales</taxon>
        <taxon>Teratosphaeriaceae</taxon>
        <taxon>Oleoguttula</taxon>
    </lineage>
</organism>
<sequence>MRVSVAMATAADRVFGVAELMEQILSYFDYKQLFAVERVSRDYQNALQSSKKLRRTMFLEPAAVDNPRDTRMSILNPLLRDQPLRLASCNVTFPFTCISNGIFHVSCERRDDQQGPEQATDTKHRVKVLPSWRRMRVTANSAAVIVNPGFGFKKGSLPHFSPKPTLHGFTMQRLLYATRAYLVGQGKPGYRSDDGVHGHPTLGEVADWLDTVPHDENKVRVATKRSKYSNLRRVAEEDEEEQLGETGDGRVAQSMSSSEEATGSEADLS</sequence>
<evidence type="ECO:0000313" key="3">
    <source>
        <dbReference type="Proteomes" id="UP001324427"/>
    </source>
</evidence>
<protein>
    <recommendedName>
        <fullName evidence="4">F-box domain-containing protein</fullName>
    </recommendedName>
</protein>
<gene>
    <name evidence="2" type="ORF">LTR36_006657</name>
</gene>
<comment type="caution">
    <text evidence="2">The sequence shown here is derived from an EMBL/GenBank/DDBJ whole genome shotgun (WGS) entry which is preliminary data.</text>
</comment>
<name>A0AAV9JBT6_9PEZI</name>
<dbReference type="Proteomes" id="UP001324427">
    <property type="component" value="Unassembled WGS sequence"/>
</dbReference>
<evidence type="ECO:0000256" key="1">
    <source>
        <dbReference type="SAM" id="MobiDB-lite"/>
    </source>
</evidence>
<evidence type="ECO:0000313" key="2">
    <source>
        <dbReference type="EMBL" id="KAK4542609.1"/>
    </source>
</evidence>
<dbReference type="EMBL" id="JAVFHQ010000040">
    <property type="protein sequence ID" value="KAK4542609.1"/>
    <property type="molecule type" value="Genomic_DNA"/>
</dbReference>
<proteinExistence type="predicted"/>
<reference evidence="2 3" key="1">
    <citation type="submission" date="2021-11" db="EMBL/GenBank/DDBJ databases">
        <title>Black yeast isolated from Biological Soil Crust.</title>
        <authorList>
            <person name="Kurbessoian T."/>
        </authorList>
    </citation>
    <scope>NUCLEOTIDE SEQUENCE [LARGE SCALE GENOMIC DNA]</scope>
    <source>
        <strain evidence="2 3">CCFEE 5522</strain>
    </source>
</reference>
<feature type="region of interest" description="Disordered" evidence="1">
    <location>
        <begin position="226"/>
        <end position="269"/>
    </location>
</feature>
<evidence type="ECO:0008006" key="4">
    <source>
        <dbReference type="Google" id="ProtNLM"/>
    </source>
</evidence>
<keyword evidence="3" id="KW-1185">Reference proteome</keyword>
<dbReference type="SUPFAM" id="SSF81383">
    <property type="entry name" value="F-box domain"/>
    <property type="match status" value="1"/>
</dbReference>
<accession>A0AAV9JBT6</accession>